<evidence type="ECO:0000256" key="3">
    <source>
        <dbReference type="ARBA" id="ARBA00023125"/>
    </source>
</evidence>
<dbReference type="Proteomes" id="UP001629249">
    <property type="component" value="Unassembled WGS sequence"/>
</dbReference>
<dbReference type="InterPro" id="IPR036388">
    <property type="entry name" value="WH-like_DNA-bd_sf"/>
</dbReference>
<evidence type="ECO:0000313" key="6">
    <source>
        <dbReference type="EMBL" id="MFL9883208.1"/>
    </source>
</evidence>
<keyword evidence="4" id="KW-0804">Transcription</keyword>
<dbReference type="InterPro" id="IPR005119">
    <property type="entry name" value="LysR_subst-bd"/>
</dbReference>
<dbReference type="PANTHER" id="PTHR30427:SF1">
    <property type="entry name" value="TRANSCRIPTIONAL ACTIVATOR PROTEIN LYSR"/>
    <property type="match status" value="1"/>
</dbReference>
<sequence length="305" mass="33587">MRQLAVFVAVYRRRSVTEAAEALHITQPTASKLLAELERISGLTLFTREQGRLTPTMDAENLIEPVEKMLVAKEELKRNFGRVARGQAGHVRVSTLPAFSVGLIPEVADAFLRERPEATADLHTAASTYVIEAVANRVADIGFVTARPTDGRVILSAFAALPAVCVLPADDPLATRTEIWPEDLEGRRFVSLDRQSPFRERLDHVFKEAKVARRIVIEAGDAAMVCKYVSLGNGLTVIDPISALDRWREGNIILRPFQPEVMFEVYSVTPDGTALSTLAEQFLMVAGTVLKALQREIADACQNHA</sequence>
<keyword evidence="2" id="KW-0805">Transcription regulation</keyword>
<dbReference type="Pfam" id="PF03466">
    <property type="entry name" value="LysR_substrate"/>
    <property type="match status" value="1"/>
</dbReference>
<proteinExistence type="inferred from homology"/>
<dbReference type="SUPFAM" id="SSF46785">
    <property type="entry name" value="Winged helix' DNA-binding domain"/>
    <property type="match status" value="1"/>
</dbReference>
<gene>
    <name evidence="6" type="ORF">PQR66_09240</name>
</gene>
<evidence type="ECO:0000259" key="5">
    <source>
        <dbReference type="PROSITE" id="PS50931"/>
    </source>
</evidence>
<dbReference type="EMBL" id="JAQQFN010000005">
    <property type="protein sequence ID" value="MFL9883208.1"/>
    <property type="molecule type" value="Genomic_DNA"/>
</dbReference>
<dbReference type="Pfam" id="PF00126">
    <property type="entry name" value="HTH_1"/>
    <property type="match status" value="1"/>
</dbReference>
<evidence type="ECO:0000256" key="1">
    <source>
        <dbReference type="ARBA" id="ARBA00009437"/>
    </source>
</evidence>
<keyword evidence="3" id="KW-0238">DNA-binding</keyword>
<name>A0ABW8ZK25_9BURK</name>
<reference evidence="6 7" key="1">
    <citation type="journal article" date="2024" name="Chem. Sci.">
        <title>Discovery of megapolipeptins by genome mining of a Burkholderiales bacteria collection.</title>
        <authorList>
            <person name="Paulo B.S."/>
            <person name="Recchia M.J.J."/>
            <person name="Lee S."/>
            <person name="Fergusson C.H."/>
            <person name="Romanowski S.B."/>
            <person name="Hernandez A."/>
            <person name="Krull N."/>
            <person name="Liu D.Y."/>
            <person name="Cavanagh H."/>
            <person name="Bos A."/>
            <person name="Gray C.A."/>
            <person name="Murphy B.T."/>
            <person name="Linington R.G."/>
            <person name="Eustaquio A.S."/>
        </authorList>
    </citation>
    <scope>NUCLEOTIDE SEQUENCE [LARGE SCALE GENOMIC DNA]</scope>
    <source>
        <strain evidence="6 7">RL16-012-BIC-B</strain>
    </source>
</reference>
<keyword evidence="7" id="KW-1185">Reference proteome</keyword>
<comment type="similarity">
    <text evidence="1">Belongs to the LysR transcriptional regulatory family.</text>
</comment>
<evidence type="ECO:0000256" key="4">
    <source>
        <dbReference type="ARBA" id="ARBA00023163"/>
    </source>
</evidence>
<dbReference type="InterPro" id="IPR000847">
    <property type="entry name" value="LysR_HTH_N"/>
</dbReference>
<dbReference type="Gene3D" id="1.10.10.10">
    <property type="entry name" value="Winged helix-like DNA-binding domain superfamily/Winged helix DNA-binding domain"/>
    <property type="match status" value="1"/>
</dbReference>
<dbReference type="RefSeq" id="WP_408339423.1">
    <property type="nucleotide sequence ID" value="NZ_JAQQFN010000005.1"/>
</dbReference>
<dbReference type="PRINTS" id="PR00039">
    <property type="entry name" value="HTHLYSR"/>
</dbReference>
<dbReference type="SUPFAM" id="SSF53850">
    <property type="entry name" value="Periplasmic binding protein-like II"/>
    <property type="match status" value="1"/>
</dbReference>
<dbReference type="InterPro" id="IPR036390">
    <property type="entry name" value="WH_DNA-bd_sf"/>
</dbReference>
<dbReference type="Gene3D" id="3.40.190.290">
    <property type="match status" value="1"/>
</dbReference>
<accession>A0ABW8ZK25</accession>
<organism evidence="6 7">
    <name type="scientific">Paraburkholderia agricolaris</name>
    <dbReference type="NCBI Taxonomy" id="2152888"/>
    <lineage>
        <taxon>Bacteria</taxon>
        <taxon>Pseudomonadati</taxon>
        <taxon>Pseudomonadota</taxon>
        <taxon>Betaproteobacteria</taxon>
        <taxon>Burkholderiales</taxon>
        <taxon>Burkholderiaceae</taxon>
        <taxon>Paraburkholderia</taxon>
    </lineage>
</organism>
<protein>
    <submittedName>
        <fullName evidence="6">LysR substrate-binding domain-containing protein</fullName>
    </submittedName>
</protein>
<evidence type="ECO:0000256" key="2">
    <source>
        <dbReference type="ARBA" id="ARBA00023015"/>
    </source>
</evidence>
<dbReference type="PANTHER" id="PTHR30427">
    <property type="entry name" value="TRANSCRIPTIONAL ACTIVATOR PROTEIN LYSR"/>
    <property type="match status" value="1"/>
</dbReference>
<evidence type="ECO:0000313" key="7">
    <source>
        <dbReference type="Proteomes" id="UP001629249"/>
    </source>
</evidence>
<comment type="caution">
    <text evidence="6">The sequence shown here is derived from an EMBL/GenBank/DDBJ whole genome shotgun (WGS) entry which is preliminary data.</text>
</comment>
<dbReference type="PROSITE" id="PS50931">
    <property type="entry name" value="HTH_LYSR"/>
    <property type="match status" value="1"/>
</dbReference>
<feature type="domain" description="HTH lysR-type" evidence="5">
    <location>
        <begin position="1"/>
        <end position="56"/>
    </location>
</feature>